<sequence>VNCCGSDTSSWSKLDLHLLEFWLSLCICSDRGDSRLDMIQELLHVHNQKMNQANTISPQDSTGVEKLNIISIWRRKTTSILNTIRRYTDLLPDKALAAVANKWKKSSRLQTSSNAKLHINQ</sequence>
<proteinExistence type="predicted"/>
<organism evidence="1 2">
    <name type="scientific">Kingdonia uniflora</name>
    <dbReference type="NCBI Taxonomy" id="39325"/>
    <lineage>
        <taxon>Eukaryota</taxon>
        <taxon>Viridiplantae</taxon>
        <taxon>Streptophyta</taxon>
        <taxon>Embryophyta</taxon>
        <taxon>Tracheophyta</taxon>
        <taxon>Spermatophyta</taxon>
        <taxon>Magnoliopsida</taxon>
        <taxon>Ranunculales</taxon>
        <taxon>Circaeasteraceae</taxon>
        <taxon>Kingdonia</taxon>
    </lineage>
</organism>
<name>A0A7J7L0Q4_9MAGN</name>
<keyword evidence="2" id="KW-1185">Reference proteome</keyword>
<protein>
    <submittedName>
        <fullName evidence="1">Uncharacterized protein</fullName>
    </submittedName>
</protein>
<feature type="non-terminal residue" evidence="1">
    <location>
        <position position="1"/>
    </location>
</feature>
<dbReference type="AlphaFoldDB" id="A0A7J7L0Q4"/>
<accession>A0A7J7L0Q4</accession>
<evidence type="ECO:0000313" key="2">
    <source>
        <dbReference type="Proteomes" id="UP000541444"/>
    </source>
</evidence>
<gene>
    <name evidence="1" type="ORF">GIB67_001614</name>
</gene>
<evidence type="ECO:0000313" key="1">
    <source>
        <dbReference type="EMBL" id="KAF6136205.1"/>
    </source>
</evidence>
<dbReference type="Proteomes" id="UP000541444">
    <property type="component" value="Unassembled WGS sequence"/>
</dbReference>
<reference evidence="1 2" key="1">
    <citation type="journal article" date="2020" name="IScience">
        <title>Genome Sequencing of the Endangered Kingdonia uniflora (Circaeasteraceae, Ranunculales) Reveals Potential Mechanisms of Evolutionary Specialization.</title>
        <authorList>
            <person name="Sun Y."/>
            <person name="Deng T."/>
            <person name="Zhang A."/>
            <person name="Moore M.J."/>
            <person name="Landis J.B."/>
            <person name="Lin N."/>
            <person name="Zhang H."/>
            <person name="Zhang X."/>
            <person name="Huang J."/>
            <person name="Zhang X."/>
            <person name="Sun H."/>
            <person name="Wang H."/>
        </authorList>
    </citation>
    <scope>NUCLEOTIDE SEQUENCE [LARGE SCALE GENOMIC DNA]</scope>
    <source>
        <strain evidence="1">TB1705</strain>
        <tissue evidence="1">Leaf</tissue>
    </source>
</reference>
<dbReference type="EMBL" id="JACGCM010002755">
    <property type="protein sequence ID" value="KAF6136205.1"/>
    <property type="molecule type" value="Genomic_DNA"/>
</dbReference>
<comment type="caution">
    <text evidence="1">The sequence shown here is derived from an EMBL/GenBank/DDBJ whole genome shotgun (WGS) entry which is preliminary data.</text>
</comment>